<gene>
    <name evidence="1" type="ORF">AKJ29_17225</name>
</gene>
<dbReference type="STRING" id="154981.AKJ29_17225"/>
<dbReference type="RefSeq" id="WP_055188536.1">
    <property type="nucleotide sequence ID" value="NZ_FPBS01000001.1"/>
</dbReference>
<dbReference type="SUPFAM" id="SSF55729">
    <property type="entry name" value="Acyl-CoA N-acyltransferases (Nat)"/>
    <property type="match status" value="1"/>
</dbReference>
<proteinExistence type="predicted"/>
<protein>
    <recommendedName>
        <fullName evidence="3">N-acetyltransferase domain-containing protein</fullName>
    </recommendedName>
</protein>
<keyword evidence="2" id="KW-1185">Reference proteome</keyword>
<dbReference type="EMBL" id="LKBA01000004">
    <property type="protein sequence ID" value="KPN64363.1"/>
    <property type="molecule type" value="Genomic_DNA"/>
</dbReference>
<organism evidence="1 2">
    <name type="scientific">Aliiroseovarius crassostreae</name>
    <dbReference type="NCBI Taxonomy" id="154981"/>
    <lineage>
        <taxon>Bacteria</taxon>
        <taxon>Pseudomonadati</taxon>
        <taxon>Pseudomonadota</taxon>
        <taxon>Alphaproteobacteria</taxon>
        <taxon>Rhodobacterales</taxon>
        <taxon>Paracoccaceae</taxon>
        <taxon>Aliiroseovarius</taxon>
    </lineage>
</organism>
<sequence>MKLEPIPKERRAAFEQMFQLYLHDMSEFMGWPLSPDGCFEVPEGLLDPYWVRSDHWPYFIVQNKQIIGFSLVRCAPDNPSVFDMGQFFIIRAFRRSDCSVHAFQLSLKAHPGSWQVRVLPDNTPAVRFWRRATGMAAEDGWSEHIDRYGEQDMIFFRFQR</sequence>
<dbReference type="Proteomes" id="UP000050471">
    <property type="component" value="Unassembled WGS sequence"/>
</dbReference>
<accession>A0A0N8IBY0</accession>
<evidence type="ECO:0000313" key="2">
    <source>
        <dbReference type="Proteomes" id="UP000050471"/>
    </source>
</evidence>
<dbReference type="AlphaFoldDB" id="A0A0N8IBY0"/>
<evidence type="ECO:0008006" key="3">
    <source>
        <dbReference type="Google" id="ProtNLM"/>
    </source>
</evidence>
<name>A0A0N8IBY0_9RHOB</name>
<evidence type="ECO:0000313" key="1">
    <source>
        <dbReference type="EMBL" id="KPN64363.1"/>
    </source>
</evidence>
<comment type="caution">
    <text evidence="1">The sequence shown here is derived from an EMBL/GenBank/DDBJ whole genome shotgun (WGS) entry which is preliminary data.</text>
</comment>
<dbReference type="InterPro" id="IPR016181">
    <property type="entry name" value="Acyl_CoA_acyltransferase"/>
</dbReference>
<reference evidence="1 2" key="1">
    <citation type="submission" date="2015-09" db="EMBL/GenBank/DDBJ databases">
        <title>Draft genome sequence of Aliiroseovarius crassostreae CV919-312TSm, the causative agent of Roseovarius Oyster Disease (formerly Juvenile Oyster Disease).</title>
        <authorList>
            <person name="Kessner L."/>
            <person name="Spinard E."/>
            <person name="Nelson D."/>
        </authorList>
    </citation>
    <scope>NUCLEOTIDE SEQUENCE [LARGE SCALE GENOMIC DNA]</scope>
    <source>
        <strain evidence="1 2">CV919-312</strain>
    </source>
</reference>
<dbReference type="OrthoDB" id="8479334at2"/>